<evidence type="ECO:0000313" key="2">
    <source>
        <dbReference type="EMBL" id="MDF3831583.1"/>
    </source>
</evidence>
<dbReference type="CDD" id="cd02440">
    <property type="entry name" value="AdoMet_MTases"/>
    <property type="match status" value="1"/>
</dbReference>
<dbReference type="RefSeq" id="WP_276263422.1">
    <property type="nucleotide sequence ID" value="NZ_JARJLM010000017.1"/>
</dbReference>
<protein>
    <submittedName>
        <fullName evidence="2">Class I SAM-dependent methyltransferase</fullName>
    </submittedName>
</protein>
<dbReference type="PANTHER" id="PTHR43861">
    <property type="entry name" value="TRANS-ACONITATE 2-METHYLTRANSFERASE-RELATED"/>
    <property type="match status" value="1"/>
</dbReference>
<keyword evidence="3" id="KW-1185">Reference proteome</keyword>
<reference evidence="2 3" key="1">
    <citation type="submission" date="2023-03" db="EMBL/GenBank/DDBJ databases">
        <title>Draft assemblies of triclosan tolerant bacteria isolated from returned activated sludge.</title>
        <authorList>
            <person name="Van Hamelsveld S."/>
        </authorList>
    </citation>
    <scope>NUCLEOTIDE SEQUENCE [LARGE SCALE GENOMIC DNA]</scope>
    <source>
        <strain evidence="2 3">GW210010_S58</strain>
    </source>
</reference>
<dbReference type="InterPro" id="IPR029063">
    <property type="entry name" value="SAM-dependent_MTases_sf"/>
</dbReference>
<dbReference type="SUPFAM" id="SSF53335">
    <property type="entry name" value="S-adenosyl-L-methionine-dependent methyltransferases"/>
    <property type="match status" value="1"/>
</dbReference>
<dbReference type="EMBL" id="JARJLM010000017">
    <property type="protein sequence ID" value="MDF3831583.1"/>
    <property type="molecule type" value="Genomic_DNA"/>
</dbReference>
<evidence type="ECO:0000259" key="1">
    <source>
        <dbReference type="Pfam" id="PF08241"/>
    </source>
</evidence>
<name>A0ABT6AGP4_9BURK</name>
<feature type="domain" description="Methyltransferase type 11" evidence="1">
    <location>
        <begin position="47"/>
        <end position="141"/>
    </location>
</feature>
<dbReference type="PANTHER" id="PTHR43861:SF1">
    <property type="entry name" value="TRANS-ACONITATE 2-METHYLTRANSFERASE"/>
    <property type="match status" value="1"/>
</dbReference>
<dbReference type="Pfam" id="PF08241">
    <property type="entry name" value="Methyltransf_11"/>
    <property type="match status" value="1"/>
</dbReference>
<keyword evidence="2" id="KW-0808">Transferase</keyword>
<dbReference type="GO" id="GO:0032259">
    <property type="term" value="P:methylation"/>
    <property type="evidence" value="ECO:0007669"/>
    <property type="project" value="UniProtKB-KW"/>
</dbReference>
<gene>
    <name evidence="2" type="ORF">P3W85_01205</name>
</gene>
<sequence length="245" mass="27022">MKQNIHDDGSFFSGYKALRQKDTGLNGALEMPALQAQLPHLSGLNVLDIGCGSGEFARLARHRGAAAVTGIGVSAHMIEEARVLTDDPCITYRQAAIEDCVLIEDSFDLVVSSMALHYVADYAQAVDRIYRALKLGGWLVFSVEHPICTAAPIVSITDETGHMRHWPVDRYSDESMRSTRRFAGGVIKYHRTVATYVNTLLQSGFQLLHLGEPEPKSEYIASRPELQGHLRRPPVLLLAADKPAR</sequence>
<organism evidence="2 3">
    <name type="scientific">Cupriavidus basilensis</name>
    <dbReference type="NCBI Taxonomy" id="68895"/>
    <lineage>
        <taxon>Bacteria</taxon>
        <taxon>Pseudomonadati</taxon>
        <taxon>Pseudomonadota</taxon>
        <taxon>Betaproteobacteria</taxon>
        <taxon>Burkholderiales</taxon>
        <taxon>Burkholderiaceae</taxon>
        <taxon>Cupriavidus</taxon>
    </lineage>
</organism>
<dbReference type="GO" id="GO:0008168">
    <property type="term" value="F:methyltransferase activity"/>
    <property type="evidence" value="ECO:0007669"/>
    <property type="project" value="UniProtKB-KW"/>
</dbReference>
<comment type="caution">
    <text evidence="2">The sequence shown here is derived from an EMBL/GenBank/DDBJ whole genome shotgun (WGS) entry which is preliminary data.</text>
</comment>
<dbReference type="InterPro" id="IPR013216">
    <property type="entry name" value="Methyltransf_11"/>
</dbReference>
<keyword evidence="2" id="KW-0489">Methyltransferase</keyword>
<dbReference type="Gene3D" id="3.40.50.150">
    <property type="entry name" value="Vaccinia Virus protein VP39"/>
    <property type="match status" value="1"/>
</dbReference>
<accession>A0ABT6AGP4</accession>
<dbReference type="Proteomes" id="UP001216674">
    <property type="component" value="Unassembled WGS sequence"/>
</dbReference>
<evidence type="ECO:0000313" key="3">
    <source>
        <dbReference type="Proteomes" id="UP001216674"/>
    </source>
</evidence>
<proteinExistence type="predicted"/>